<dbReference type="RefSeq" id="WP_354198583.1">
    <property type="nucleotide sequence ID" value="NZ_JBEPLW010000024.1"/>
</dbReference>
<feature type="region of interest" description="Disordered" evidence="4">
    <location>
        <begin position="171"/>
        <end position="200"/>
    </location>
</feature>
<evidence type="ECO:0000256" key="2">
    <source>
        <dbReference type="ARBA" id="ARBA00010876"/>
    </source>
</evidence>
<accession>A0ABV2GDW6</accession>
<dbReference type="EMBL" id="JBEPLW010000024">
    <property type="protein sequence ID" value="MET3576492.1"/>
    <property type="molecule type" value="Genomic_DNA"/>
</dbReference>
<feature type="domain" description="Pseudouridine synthase RsuA/RluA-like" evidence="5">
    <location>
        <begin position="87"/>
        <end position="236"/>
    </location>
</feature>
<keyword evidence="7" id="KW-1185">Reference proteome</keyword>
<name>A0ABV2GDW6_9BACL</name>
<evidence type="ECO:0000256" key="4">
    <source>
        <dbReference type="SAM" id="MobiDB-lite"/>
    </source>
</evidence>
<comment type="similarity">
    <text evidence="2 3">Belongs to the pseudouridine synthase RluA family.</text>
</comment>
<dbReference type="PANTHER" id="PTHR21600">
    <property type="entry name" value="MITOCHONDRIAL RNA PSEUDOURIDINE SYNTHASE"/>
    <property type="match status" value="1"/>
</dbReference>
<feature type="compositionally biased region" description="Basic residues" evidence="4">
    <location>
        <begin position="186"/>
        <end position="195"/>
    </location>
</feature>
<evidence type="ECO:0000256" key="3">
    <source>
        <dbReference type="RuleBase" id="RU362028"/>
    </source>
</evidence>
<dbReference type="CDD" id="cd02869">
    <property type="entry name" value="PseudoU_synth_RluA_like"/>
    <property type="match status" value="1"/>
</dbReference>
<sequence>MAFLFDYRIHEDGMTVDRLLREKWQLGRKLVHELRMDGFAGLENGERVRWNEALEAGTLLTMRLPEGKSEYVPEEGELGIAYEDDHCLVVHKPAGMAVHPNEPGGTGTLMNRVLAESLRDGRPYAEHVHRLDQGTSGLVLIARHPVAKAVFDRMLEEKAVRREYIAETSGNLRRPSGKIDAPIGRDRHHATRRRVSPGGQSAVTHYEVIKEGRRTSLISVELDTGRTHQIRVHLAHLGHPIIGDTLYGGRPAAGGYRLHAGRIAFTHPFTEEPLQIDDPVRPVWLGGSRGES</sequence>
<dbReference type="InterPro" id="IPR006224">
    <property type="entry name" value="PsdUridine_synth_RluA-like_CS"/>
</dbReference>
<organism evidence="6 7">
    <name type="scientific">Bhargavaea ullalensis</name>
    <dbReference type="NCBI Taxonomy" id="1265685"/>
    <lineage>
        <taxon>Bacteria</taxon>
        <taxon>Bacillati</taxon>
        <taxon>Bacillota</taxon>
        <taxon>Bacilli</taxon>
        <taxon>Bacillales</taxon>
        <taxon>Caryophanaceae</taxon>
        <taxon>Bhargavaea</taxon>
    </lineage>
</organism>
<dbReference type="InterPro" id="IPR006145">
    <property type="entry name" value="PsdUridine_synth_RsuA/RluA"/>
</dbReference>
<dbReference type="SUPFAM" id="SSF55120">
    <property type="entry name" value="Pseudouridine synthase"/>
    <property type="match status" value="1"/>
</dbReference>
<dbReference type="Pfam" id="PF00849">
    <property type="entry name" value="PseudoU_synth_2"/>
    <property type="match status" value="1"/>
</dbReference>
<dbReference type="PANTHER" id="PTHR21600:SF87">
    <property type="entry name" value="RNA PSEUDOURIDYLATE SYNTHASE DOMAIN-CONTAINING PROTEIN 1"/>
    <property type="match status" value="1"/>
</dbReference>
<evidence type="ECO:0000313" key="6">
    <source>
        <dbReference type="EMBL" id="MET3576492.1"/>
    </source>
</evidence>
<dbReference type="InterPro" id="IPR006225">
    <property type="entry name" value="PsdUridine_synth_RluC/D"/>
</dbReference>
<evidence type="ECO:0000259" key="5">
    <source>
        <dbReference type="Pfam" id="PF00849"/>
    </source>
</evidence>
<dbReference type="InterPro" id="IPR020103">
    <property type="entry name" value="PsdUridine_synth_cat_dom_sf"/>
</dbReference>
<dbReference type="NCBIfam" id="TIGR00005">
    <property type="entry name" value="rluA_subfam"/>
    <property type="match status" value="1"/>
</dbReference>
<reference evidence="6 7" key="1">
    <citation type="submission" date="2024-06" db="EMBL/GenBank/DDBJ databases">
        <title>Genomic Encyclopedia of Type Strains, Phase IV (KMG-IV): sequencing the most valuable type-strain genomes for metagenomic binning, comparative biology and taxonomic classification.</title>
        <authorList>
            <person name="Goeker M."/>
        </authorList>
    </citation>
    <scope>NUCLEOTIDE SEQUENCE [LARGE SCALE GENOMIC DNA]</scope>
    <source>
        <strain evidence="6 7">DSM 26128</strain>
    </source>
</reference>
<dbReference type="GO" id="GO:0160140">
    <property type="term" value="F:23S rRNA pseudouridine(1911/1915/1917) synthase activity"/>
    <property type="evidence" value="ECO:0007669"/>
    <property type="project" value="UniProtKB-EC"/>
</dbReference>
<comment type="function">
    <text evidence="3">Responsible for synthesis of pseudouridine from uracil.</text>
</comment>
<evidence type="ECO:0000256" key="1">
    <source>
        <dbReference type="ARBA" id="ARBA00000073"/>
    </source>
</evidence>
<protein>
    <recommendedName>
        <fullName evidence="3">Pseudouridine synthase</fullName>
        <ecNumber evidence="3">5.4.99.-</ecNumber>
    </recommendedName>
</protein>
<comment type="catalytic activity">
    <reaction evidence="1 3">
        <text>a uridine in RNA = a pseudouridine in RNA</text>
        <dbReference type="Rhea" id="RHEA:48348"/>
        <dbReference type="Rhea" id="RHEA-COMP:12068"/>
        <dbReference type="Rhea" id="RHEA-COMP:12069"/>
        <dbReference type="ChEBI" id="CHEBI:65314"/>
        <dbReference type="ChEBI" id="CHEBI:65315"/>
    </reaction>
</comment>
<gene>
    <name evidence="6" type="ORF">ABID49_002410</name>
</gene>
<dbReference type="InterPro" id="IPR050188">
    <property type="entry name" value="RluA_PseudoU_synthase"/>
</dbReference>
<dbReference type="PROSITE" id="PS01129">
    <property type="entry name" value="PSI_RLU"/>
    <property type="match status" value="1"/>
</dbReference>
<dbReference type="Proteomes" id="UP001549099">
    <property type="component" value="Unassembled WGS sequence"/>
</dbReference>
<dbReference type="Gene3D" id="3.30.2350.10">
    <property type="entry name" value="Pseudouridine synthase"/>
    <property type="match status" value="1"/>
</dbReference>
<comment type="caution">
    <text evidence="6">The sequence shown here is derived from an EMBL/GenBank/DDBJ whole genome shotgun (WGS) entry which is preliminary data.</text>
</comment>
<proteinExistence type="inferred from homology"/>
<evidence type="ECO:0000313" key="7">
    <source>
        <dbReference type="Proteomes" id="UP001549099"/>
    </source>
</evidence>
<keyword evidence="3 6" id="KW-0413">Isomerase</keyword>
<dbReference type="EC" id="5.4.99.-" evidence="3"/>